<proteinExistence type="predicted"/>
<dbReference type="InterPro" id="IPR046624">
    <property type="entry name" value="CSS2_C"/>
</dbReference>
<dbReference type="OrthoDB" id="10492376at2759"/>
<dbReference type="Pfam" id="PF20521">
    <property type="entry name" value="DUF6736"/>
    <property type="match status" value="1"/>
</dbReference>
<evidence type="ECO:0000313" key="4">
    <source>
        <dbReference type="Proteomes" id="UP000247810"/>
    </source>
</evidence>
<feature type="signal peptide" evidence="1">
    <location>
        <begin position="1"/>
        <end position="22"/>
    </location>
</feature>
<accession>A0A319DKP4</accession>
<dbReference type="AlphaFoldDB" id="A0A319DKP4"/>
<evidence type="ECO:0000313" key="3">
    <source>
        <dbReference type="EMBL" id="PYH98125.1"/>
    </source>
</evidence>
<keyword evidence="4" id="KW-1185">Reference proteome</keyword>
<keyword evidence="1" id="KW-0732">Signal</keyword>
<protein>
    <recommendedName>
        <fullName evidence="2">Secreted protein CSS2 C-terminal domain-containing protein</fullName>
    </recommendedName>
</protein>
<dbReference type="EMBL" id="KZ825815">
    <property type="protein sequence ID" value="PYH98125.1"/>
    <property type="molecule type" value="Genomic_DNA"/>
</dbReference>
<feature type="chain" id="PRO_5016340944" description="Secreted protein CSS2 C-terminal domain-containing protein" evidence="1">
    <location>
        <begin position="23"/>
        <end position="186"/>
    </location>
</feature>
<dbReference type="VEuPathDB" id="FungiDB:BO71DRAFT_78669"/>
<name>A0A319DKP4_9EURO</name>
<organism evidence="3 4">
    <name type="scientific">Aspergillus ellipticus CBS 707.79</name>
    <dbReference type="NCBI Taxonomy" id="1448320"/>
    <lineage>
        <taxon>Eukaryota</taxon>
        <taxon>Fungi</taxon>
        <taxon>Dikarya</taxon>
        <taxon>Ascomycota</taxon>
        <taxon>Pezizomycotina</taxon>
        <taxon>Eurotiomycetes</taxon>
        <taxon>Eurotiomycetidae</taxon>
        <taxon>Eurotiales</taxon>
        <taxon>Aspergillaceae</taxon>
        <taxon>Aspergillus</taxon>
        <taxon>Aspergillus subgen. Circumdati</taxon>
    </lineage>
</organism>
<dbReference type="Proteomes" id="UP000247810">
    <property type="component" value="Unassembled WGS sequence"/>
</dbReference>
<evidence type="ECO:0000256" key="1">
    <source>
        <dbReference type="SAM" id="SignalP"/>
    </source>
</evidence>
<gene>
    <name evidence="3" type="ORF">BO71DRAFT_78669</name>
</gene>
<feature type="domain" description="Secreted protein CSS2 C-terminal" evidence="2">
    <location>
        <begin position="73"/>
        <end position="174"/>
    </location>
</feature>
<evidence type="ECO:0000259" key="2">
    <source>
        <dbReference type="Pfam" id="PF20521"/>
    </source>
</evidence>
<sequence>MVRLGWFGLGLVACLLADPCHAGNHDPAPPVIPSTIAETEPTAQINRTWTMGSLYADSQTTLGNLGGSVREGLESFGVGQMALDTYEYVAGLVSPKKPMACTLMYDTMSTHHTDSGYAFQATITYPDCDHKEDRAVVMEKVAECARDLKSQEARMGCCRFSRRGRWRLLVQLGALEGPYRAELAQC</sequence>
<reference evidence="3 4" key="1">
    <citation type="submission" date="2018-02" db="EMBL/GenBank/DDBJ databases">
        <title>The genomes of Aspergillus section Nigri reveals drivers in fungal speciation.</title>
        <authorList>
            <consortium name="DOE Joint Genome Institute"/>
            <person name="Vesth T.C."/>
            <person name="Nybo J."/>
            <person name="Theobald S."/>
            <person name="Brandl J."/>
            <person name="Frisvad J.C."/>
            <person name="Nielsen K.F."/>
            <person name="Lyhne E.K."/>
            <person name="Kogle M.E."/>
            <person name="Kuo A."/>
            <person name="Riley R."/>
            <person name="Clum A."/>
            <person name="Nolan M."/>
            <person name="Lipzen A."/>
            <person name="Salamov A."/>
            <person name="Henrissat B."/>
            <person name="Wiebenga A."/>
            <person name="De vries R.P."/>
            <person name="Grigoriev I.V."/>
            <person name="Mortensen U.H."/>
            <person name="Andersen M.R."/>
            <person name="Baker S.E."/>
        </authorList>
    </citation>
    <scope>NUCLEOTIDE SEQUENCE [LARGE SCALE GENOMIC DNA]</scope>
    <source>
        <strain evidence="3 4">CBS 707.79</strain>
    </source>
</reference>